<proteinExistence type="predicted"/>
<protein>
    <submittedName>
        <fullName evidence="2">Uncharacterized protein</fullName>
    </submittedName>
</protein>
<evidence type="ECO:0000313" key="3">
    <source>
        <dbReference type="Proteomes" id="UP000231192"/>
    </source>
</evidence>
<feature type="region of interest" description="Disordered" evidence="1">
    <location>
        <begin position="71"/>
        <end position="106"/>
    </location>
</feature>
<dbReference type="AlphaFoldDB" id="A0A2H0UBF2"/>
<accession>A0A2H0UBF2</accession>
<gene>
    <name evidence="2" type="ORF">COU18_03720</name>
</gene>
<reference evidence="3" key="1">
    <citation type="submission" date="2017-09" db="EMBL/GenBank/DDBJ databases">
        <title>Depth-based differentiation of microbial function through sediment-hosted aquifers and enrichment of novel symbionts in the deep terrestrial subsurface.</title>
        <authorList>
            <person name="Probst A.J."/>
            <person name="Ladd B."/>
            <person name="Jarett J.K."/>
            <person name="Geller-Mcgrath D.E."/>
            <person name="Sieber C.M.K."/>
            <person name="Emerson J.B."/>
            <person name="Anantharaman K."/>
            <person name="Thomas B.C."/>
            <person name="Malmstrom R."/>
            <person name="Stieglmeier M."/>
            <person name="Klingl A."/>
            <person name="Woyke T."/>
            <person name="Ryan C.M."/>
            <person name="Banfield J.F."/>
        </authorList>
    </citation>
    <scope>NUCLEOTIDE SEQUENCE [LARGE SCALE GENOMIC DNA]</scope>
</reference>
<evidence type="ECO:0000313" key="2">
    <source>
        <dbReference type="EMBL" id="PIR83753.1"/>
    </source>
</evidence>
<feature type="region of interest" description="Disordered" evidence="1">
    <location>
        <begin position="1"/>
        <end position="30"/>
    </location>
</feature>
<comment type="caution">
    <text evidence="2">The sequence shown here is derived from an EMBL/GenBank/DDBJ whole genome shotgun (WGS) entry which is preliminary data.</text>
</comment>
<sequence>MFWAQFRATDVGPESDGEESMRKTGMGGDAAREQIIADAALAEERRMRRGRMGSIPAPEAKLAQVEPDAQLGGCFRGEDGGDHDSQVAGIPGATLGVVRPGPGEVG</sequence>
<dbReference type="EMBL" id="PFBK01000008">
    <property type="protein sequence ID" value="PIR83753.1"/>
    <property type="molecule type" value="Genomic_DNA"/>
</dbReference>
<organism evidence="2 3">
    <name type="scientific">Candidatus Kaiserbacteria bacterium CG10_big_fil_rev_8_21_14_0_10_51_14</name>
    <dbReference type="NCBI Taxonomy" id="1974610"/>
    <lineage>
        <taxon>Bacteria</taxon>
        <taxon>Candidatus Kaiseribacteriota</taxon>
    </lineage>
</organism>
<dbReference type="Proteomes" id="UP000231192">
    <property type="component" value="Unassembled WGS sequence"/>
</dbReference>
<feature type="compositionally biased region" description="Basic and acidic residues" evidence="1">
    <location>
        <begin position="76"/>
        <end position="85"/>
    </location>
</feature>
<name>A0A2H0UBF2_9BACT</name>
<evidence type="ECO:0000256" key="1">
    <source>
        <dbReference type="SAM" id="MobiDB-lite"/>
    </source>
</evidence>